<dbReference type="EnsemblPlants" id="LPERR07G14400.1">
    <property type="protein sequence ID" value="LPERR07G14400.1"/>
    <property type="gene ID" value="LPERR07G14400"/>
</dbReference>
<keyword evidence="2" id="KW-1185">Reference proteome</keyword>
<sequence>MSNDESDISDDLSYKELGVLVDCETKFQAKNDLSGQRKEKDLPDPAVFIHGQECGHRITKICNTGVPPAITID</sequence>
<accession>A0A0D9WZQ2</accession>
<reference evidence="2" key="2">
    <citation type="submission" date="2013-12" db="EMBL/GenBank/DDBJ databases">
        <authorList>
            <person name="Yu Y."/>
            <person name="Lee S."/>
            <person name="de Baynast K."/>
            <person name="Wissotski M."/>
            <person name="Liu L."/>
            <person name="Talag J."/>
            <person name="Goicoechea J."/>
            <person name="Angelova A."/>
            <person name="Jetty R."/>
            <person name="Kudrna D."/>
            <person name="Golser W."/>
            <person name="Rivera L."/>
            <person name="Zhang J."/>
            <person name="Wing R."/>
        </authorList>
    </citation>
    <scope>NUCLEOTIDE SEQUENCE</scope>
</reference>
<dbReference type="Proteomes" id="UP000032180">
    <property type="component" value="Chromosome 7"/>
</dbReference>
<dbReference type="Gramene" id="LPERR07G14400.1">
    <property type="protein sequence ID" value="LPERR07G14400.1"/>
    <property type="gene ID" value="LPERR07G14400"/>
</dbReference>
<dbReference type="AlphaFoldDB" id="A0A0D9WZQ2"/>
<evidence type="ECO:0000313" key="2">
    <source>
        <dbReference type="Proteomes" id="UP000032180"/>
    </source>
</evidence>
<name>A0A0D9WZQ2_9ORYZ</name>
<reference evidence="1" key="3">
    <citation type="submission" date="2015-04" db="UniProtKB">
        <authorList>
            <consortium name="EnsemblPlants"/>
        </authorList>
    </citation>
    <scope>IDENTIFICATION</scope>
</reference>
<organism evidence="1 2">
    <name type="scientific">Leersia perrieri</name>
    <dbReference type="NCBI Taxonomy" id="77586"/>
    <lineage>
        <taxon>Eukaryota</taxon>
        <taxon>Viridiplantae</taxon>
        <taxon>Streptophyta</taxon>
        <taxon>Embryophyta</taxon>
        <taxon>Tracheophyta</taxon>
        <taxon>Spermatophyta</taxon>
        <taxon>Magnoliopsida</taxon>
        <taxon>Liliopsida</taxon>
        <taxon>Poales</taxon>
        <taxon>Poaceae</taxon>
        <taxon>BOP clade</taxon>
        <taxon>Oryzoideae</taxon>
        <taxon>Oryzeae</taxon>
        <taxon>Oryzinae</taxon>
        <taxon>Leersia</taxon>
    </lineage>
</organism>
<evidence type="ECO:0000313" key="1">
    <source>
        <dbReference type="EnsemblPlants" id="LPERR07G14400.1"/>
    </source>
</evidence>
<protein>
    <submittedName>
        <fullName evidence="1">Uncharacterized protein</fullName>
    </submittedName>
</protein>
<reference evidence="1 2" key="1">
    <citation type="submission" date="2012-08" db="EMBL/GenBank/DDBJ databases">
        <title>Oryza genome evolution.</title>
        <authorList>
            <person name="Wing R.A."/>
        </authorList>
    </citation>
    <scope>NUCLEOTIDE SEQUENCE</scope>
</reference>
<proteinExistence type="predicted"/>
<dbReference type="HOGENOM" id="CLU_2708407_0_0_1"/>